<keyword evidence="1" id="KW-0929">Antimicrobial</keyword>
<dbReference type="InterPro" id="IPR017943">
    <property type="entry name" value="Bactericidal_perm-incr_a/b_dom"/>
</dbReference>
<keyword evidence="1" id="KW-1015">Disulfide bond</keyword>
<dbReference type="GO" id="GO:0031663">
    <property type="term" value="P:lipopolysaccharide-mediated signaling pathway"/>
    <property type="evidence" value="ECO:0007669"/>
    <property type="project" value="TreeGrafter"/>
</dbReference>
<dbReference type="GO" id="GO:0045087">
    <property type="term" value="P:innate immune response"/>
    <property type="evidence" value="ECO:0007669"/>
    <property type="project" value="UniProtKB-UniRule"/>
</dbReference>
<organism evidence="4 5">
    <name type="scientific">Urocitellus parryii</name>
    <name type="common">Arctic ground squirrel</name>
    <name type="synonym">Spermophilus parryii</name>
    <dbReference type="NCBI Taxonomy" id="9999"/>
    <lineage>
        <taxon>Eukaryota</taxon>
        <taxon>Metazoa</taxon>
        <taxon>Chordata</taxon>
        <taxon>Craniata</taxon>
        <taxon>Vertebrata</taxon>
        <taxon>Euteleostomi</taxon>
        <taxon>Mammalia</taxon>
        <taxon>Eutheria</taxon>
        <taxon>Euarchontoglires</taxon>
        <taxon>Glires</taxon>
        <taxon>Rodentia</taxon>
        <taxon>Sciuromorpha</taxon>
        <taxon>Sciuridae</taxon>
        <taxon>Xerinae</taxon>
        <taxon>Marmotini</taxon>
        <taxon>Urocitellus</taxon>
    </lineage>
</organism>
<dbReference type="GeneTree" id="ENSGT00940000175704"/>
<dbReference type="GO" id="GO:0005615">
    <property type="term" value="C:extracellular space"/>
    <property type="evidence" value="ECO:0007669"/>
    <property type="project" value="UniProtKB-UniRule"/>
</dbReference>
<keyword evidence="1" id="KW-0964">Secreted</keyword>
<name>A0A8D2GWI6_UROPR</name>
<dbReference type="PANTHER" id="PTHR10504">
    <property type="entry name" value="BACTERICIDAL PERMEABILITY-INCREASING BPI PROTEIN-RELATED"/>
    <property type="match status" value="1"/>
</dbReference>
<keyword evidence="1 2" id="KW-0732">Signal</keyword>
<dbReference type="Proteomes" id="UP000694417">
    <property type="component" value="Unplaced"/>
</dbReference>
<comment type="subunit">
    <text evidence="1">Monomer. Homodimer; disulfide-linked.</text>
</comment>
<feature type="signal peptide" evidence="2">
    <location>
        <begin position="1"/>
        <end position="24"/>
    </location>
</feature>
<protein>
    <recommendedName>
        <fullName evidence="1">Bactericidal permeability-increasing protein</fullName>
        <shortName evidence="1">BPI</shortName>
    </recommendedName>
</protein>
<keyword evidence="1" id="KW-0325">Glycoprotein</keyword>
<evidence type="ECO:0000256" key="1">
    <source>
        <dbReference type="RuleBase" id="RU369039"/>
    </source>
</evidence>
<dbReference type="GO" id="GO:0050829">
    <property type="term" value="P:defense response to Gram-negative bacterium"/>
    <property type="evidence" value="ECO:0007669"/>
    <property type="project" value="UniProtKB-UniRule"/>
</dbReference>
<keyword evidence="1" id="KW-0399">Innate immunity</keyword>
<dbReference type="Pfam" id="PF01273">
    <property type="entry name" value="LBP_BPI_CETP"/>
    <property type="match status" value="1"/>
</dbReference>
<evidence type="ECO:0000313" key="5">
    <source>
        <dbReference type="Proteomes" id="UP000694417"/>
    </source>
</evidence>
<dbReference type="PANTHER" id="PTHR10504:SF76">
    <property type="entry name" value="BACTERICIDAL PERMEABILITY-INCREASING PROTEIN"/>
    <property type="match status" value="1"/>
</dbReference>
<evidence type="ECO:0000259" key="3">
    <source>
        <dbReference type="Pfam" id="PF01273"/>
    </source>
</evidence>
<dbReference type="Ensembl" id="ENSUPAT00010003627.1">
    <property type="protein sequence ID" value="ENSUPAP00010003149.1"/>
    <property type="gene ID" value="ENSUPAG00010002600.1"/>
</dbReference>
<dbReference type="Gene3D" id="3.15.10.10">
    <property type="entry name" value="Bactericidal permeability-increasing protein, domain 1"/>
    <property type="match status" value="1"/>
</dbReference>
<comment type="domain">
    <text evidence="1">The N- and C-terminal barrels adopt an identical fold despite having only 13% of conserved residues.</text>
</comment>
<evidence type="ECO:0000313" key="4">
    <source>
        <dbReference type="Ensembl" id="ENSUPAP00010003149.1"/>
    </source>
</evidence>
<comment type="function">
    <text evidence="1">The cytotoxic action of BPI is limited to many species of Gram-negative bacteria; this specificity may be explained by a strong affinity of the very basic N-terminal half for the negatively charged lipopolysaccharides that are unique to the Gram-negative bacterial outer envelope.</text>
</comment>
<proteinExistence type="predicted"/>
<dbReference type="InterPro" id="IPR017942">
    <property type="entry name" value="Lipid-bd_serum_glycop_N"/>
</dbReference>
<keyword evidence="1" id="KW-0391">Immunity</keyword>
<dbReference type="GO" id="GO:0001530">
    <property type="term" value="F:lipopolysaccharide binding"/>
    <property type="evidence" value="ECO:0007669"/>
    <property type="project" value="TreeGrafter"/>
</dbReference>
<accession>A0A8D2GWI6</accession>
<dbReference type="GO" id="GO:0006953">
    <property type="term" value="P:acute-phase response"/>
    <property type="evidence" value="ECO:0007669"/>
    <property type="project" value="TreeGrafter"/>
</dbReference>
<keyword evidence="5" id="KW-1185">Reference proteome</keyword>
<dbReference type="GO" id="GO:0043032">
    <property type="term" value="P:positive regulation of macrophage activation"/>
    <property type="evidence" value="ECO:0007669"/>
    <property type="project" value="TreeGrafter"/>
</dbReference>
<sequence>MMARPYHVVVVLLLLESSARFGEGASNPGVVARITRKGLEYGKGTELKELPAIRLPDFSGSFKMGWFGRGSYNFHSLKIHHFEVRNSDLNLLPGLGIRASLSNNDLSMGGNWKVKKGFL</sequence>
<feature type="domain" description="Lipid-binding serum glycoprotein N-terminal" evidence="3">
    <location>
        <begin position="38"/>
        <end position="119"/>
    </location>
</feature>
<reference evidence="4" key="2">
    <citation type="submission" date="2025-09" db="UniProtKB">
        <authorList>
            <consortium name="Ensembl"/>
        </authorList>
    </citation>
    <scope>IDENTIFICATION</scope>
</reference>
<keyword evidence="1" id="KW-0044">Antibiotic</keyword>
<feature type="chain" id="PRO_5034195711" description="Bactericidal permeability-increasing protein" evidence="2">
    <location>
        <begin position="25"/>
        <end position="119"/>
    </location>
</feature>
<dbReference type="InterPro" id="IPR032942">
    <property type="entry name" value="BPI/LBP/Plunc"/>
</dbReference>
<dbReference type="AlphaFoldDB" id="A0A8D2GWI6"/>
<dbReference type="GO" id="GO:0050830">
    <property type="term" value="P:defense response to Gram-positive bacterium"/>
    <property type="evidence" value="ECO:0007669"/>
    <property type="project" value="TreeGrafter"/>
</dbReference>
<dbReference type="GO" id="GO:0002281">
    <property type="term" value="P:macrophage activation involved in immune response"/>
    <property type="evidence" value="ECO:0007669"/>
    <property type="project" value="TreeGrafter"/>
</dbReference>
<reference evidence="4" key="1">
    <citation type="submission" date="2025-08" db="UniProtKB">
        <authorList>
            <consortium name="Ensembl"/>
        </authorList>
    </citation>
    <scope>IDENTIFICATION</scope>
</reference>
<comment type="subcellular location">
    <subcellularLocation>
        <location evidence="1">Secreted</location>
    </subcellularLocation>
</comment>
<comment type="domain">
    <text evidence="1">The N-terminal region may be exposed to the interior of the granule, whereas the C-terminal portion may be embedded in the membrane. During phagocytosis and degranulation, proteases may be released and activated and cleave BPI at the junction of the N- and C-terminal portions of the molecule, providing controlled release of the N-terminal antibacterial fragment when bacteria are ingested.</text>
</comment>
<dbReference type="SUPFAM" id="SSF55394">
    <property type="entry name" value="Bactericidal permeability-increasing protein, BPI"/>
    <property type="match status" value="1"/>
</dbReference>
<evidence type="ECO:0000256" key="2">
    <source>
        <dbReference type="SAM" id="SignalP"/>
    </source>
</evidence>